<keyword evidence="4" id="KW-1185">Reference proteome</keyword>
<dbReference type="SUPFAM" id="SSF51735">
    <property type="entry name" value="NAD(P)-binding Rossmann-fold domains"/>
    <property type="match status" value="1"/>
</dbReference>
<dbReference type="PROSITE" id="PS51201">
    <property type="entry name" value="RCK_N"/>
    <property type="match status" value="1"/>
</dbReference>
<evidence type="ECO:0000259" key="2">
    <source>
        <dbReference type="PROSITE" id="PS51202"/>
    </source>
</evidence>
<feature type="domain" description="RCK C-terminal" evidence="2">
    <location>
        <begin position="144"/>
        <end position="227"/>
    </location>
</feature>
<dbReference type="EMBL" id="JACXAI010000012">
    <property type="protein sequence ID" value="MBD1380758.1"/>
    <property type="molecule type" value="Genomic_DNA"/>
</dbReference>
<dbReference type="InterPro" id="IPR006037">
    <property type="entry name" value="RCK_C"/>
</dbReference>
<protein>
    <submittedName>
        <fullName evidence="3">TrkA family potassium uptake protein</fullName>
    </submittedName>
</protein>
<dbReference type="Proteomes" id="UP000626844">
    <property type="component" value="Unassembled WGS sequence"/>
</dbReference>
<comment type="caution">
    <text evidence="3">The sequence shown here is derived from an EMBL/GenBank/DDBJ whole genome shotgun (WGS) entry which is preliminary data.</text>
</comment>
<organism evidence="3 4">
    <name type="scientific">Metabacillus arenae</name>
    <dbReference type="NCBI Taxonomy" id="2771434"/>
    <lineage>
        <taxon>Bacteria</taxon>
        <taxon>Bacillati</taxon>
        <taxon>Bacillota</taxon>
        <taxon>Bacilli</taxon>
        <taxon>Bacillales</taxon>
        <taxon>Bacillaceae</taxon>
        <taxon>Metabacillus</taxon>
    </lineage>
</organism>
<proteinExistence type="predicted"/>
<dbReference type="GO" id="GO:0006813">
    <property type="term" value="P:potassium ion transport"/>
    <property type="evidence" value="ECO:0007669"/>
    <property type="project" value="InterPro"/>
</dbReference>
<dbReference type="PANTHER" id="PTHR43833">
    <property type="entry name" value="POTASSIUM CHANNEL PROTEIN 2-RELATED-RELATED"/>
    <property type="match status" value="1"/>
</dbReference>
<dbReference type="PROSITE" id="PS51202">
    <property type="entry name" value="RCK_C"/>
    <property type="match status" value="1"/>
</dbReference>
<dbReference type="Pfam" id="PF02080">
    <property type="entry name" value="TrkA_C"/>
    <property type="match status" value="1"/>
</dbReference>
<sequence length="227" mass="25388">MEEKEGLIMRKKLFAVFGLGRFGGSLVKEFHEMGIEVLAVDKNEEKVNEFAKYATHAVKANAIDENTLKQLGVRNVDHAFVSFGDDIEASILTSLLLKEIGVPKVWAKAQNDHHQKVLDRIDVDRVIHPERDMAKRIAHHIVSDKMIDYIELSNRHSIVEIVATNKIANSTLADLDIRAKYGCNIVGLERNGNIIVSPAAADLVQKGDILIVIGENRDIERFEEEGV</sequence>
<dbReference type="InterPro" id="IPR036291">
    <property type="entry name" value="NAD(P)-bd_dom_sf"/>
</dbReference>
<evidence type="ECO:0000313" key="4">
    <source>
        <dbReference type="Proteomes" id="UP000626844"/>
    </source>
</evidence>
<evidence type="ECO:0000313" key="3">
    <source>
        <dbReference type="EMBL" id="MBD1380758.1"/>
    </source>
</evidence>
<dbReference type="InterPro" id="IPR050721">
    <property type="entry name" value="Trk_Ktr_HKT_K-transport"/>
</dbReference>
<dbReference type="InterPro" id="IPR003148">
    <property type="entry name" value="RCK_N"/>
</dbReference>
<dbReference type="AlphaFoldDB" id="A0A926NHN5"/>
<reference evidence="3" key="1">
    <citation type="submission" date="2020-09" db="EMBL/GenBank/DDBJ databases">
        <title>A novel bacterium of genus Bacillus, isolated from South China Sea.</title>
        <authorList>
            <person name="Huang H."/>
            <person name="Mo K."/>
            <person name="Hu Y."/>
        </authorList>
    </citation>
    <scope>NUCLEOTIDE SEQUENCE</scope>
    <source>
        <strain evidence="3">IB182487</strain>
    </source>
</reference>
<accession>A0A926NHN5</accession>
<dbReference type="PANTHER" id="PTHR43833:SF7">
    <property type="entry name" value="KTR SYSTEM POTASSIUM UPTAKE PROTEIN C"/>
    <property type="match status" value="1"/>
</dbReference>
<dbReference type="Gene3D" id="3.30.70.1450">
    <property type="entry name" value="Regulator of K+ conductance, C-terminal domain"/>
    <property type="match status" value="1"/>
</dbReference>
<dbReference type="Gene3D" id="3.40.50.720">
    <property type="entry name" value="NAD(P)-binding Rossmann-like Domain"/>
    <property type="match status" value="1"/>
</dbReference>
<evidence type="ECO:0000259" key="1">
    <source>
        <dbReference type="PROSITE" id="PS51201"/>
    </source>
</evidence>
<dbReference type="InterPro" id="IPR036721">
    <property type="entry name" value="RCK_C_sf"/>
</dbReference>
<gene>
    <name evidence="3" type="ORF">IC621_11000</name>
</gene>
<dbReference type="GO" id="GO:0008324">
    <property type="term" value="F:monoatomic cation transmembrane transporter activity"/>
    <property type="evidence" value="ECO:0007669"/>
    <property type="project" value="InterPro"/>
</dbReference>
<dbReference type="SUPFAM" id="SSF116726">
    <property type="entry name" value="TrkA C-terminal domain-like"/>
    <property type="match status" value="1"/>
</dbReference>
<feature type="domain" description="RCK N-terminal" evidence="1">
    <location>
        <begin position="11"/>
        <end position="127"/>
    </location>
</feature>
<name>A0A926NHN5_9BACI</name>
<dbReference type="Pfam" id="PF02254">
    <property type="entry name" value="TrkA_N"/>
    <property type="match status" value="1"/>
</dbReference>